<gene>
    <name evidence="8" type="ORF">E1269_30790</name>
</gene>
<keyword evidence="3 6" id="KW-0812">Transmembrane</keyword>
<feature type="transmembrane region" description="Helical" evidence="6">
    <location>
        <begin position="6"/>
        <end position="22"/>
    </location>
</feature>
<keyword evidence="4 6" id="KW-1133">Transmembrane helix</keyword>
<sequence length="299" mass="31489">MTTTQAAVLLGLIAGAGLLLVLRELIGRPTRQPHPAHTARLLTGEVAIGGHHIGTNDGWTGRLGQVVLRRTSGWGVLQVPHRDLLLLRKSVPRFLGERALCAAAGLALPVVGTAVLAVTGVRLPVAFPAVTGIIAAVAMSFVPLANVADLARAKRAEFRRAMTSYIDLVALERAAGAGAAQALESAARIGESWAFRRLRDELAHARWAGIPAWEALRTVGDDLRLPDLADTADVLRLSAVEGATVYDVLRSRASAMRGEILADDQARAGARTERATAPLAATAVVFMLLLASPVAMRIG</sequence>
<evidence type="ECO:0000313" key="8">
    <source>
        <dbReference type="EMBL" id="TDD96028.1"/>
    </source>
</evidence>
<proteinExistence type="predicted"/>
<evidence type="ECO:0000313" key="9">
    <source>
        <dbReference type="Proteomes" id="UP000294739"/>
    </source>
</evidence>
<keyword evidence="2" id="KW-1003">Cell membrane</keyword>
<accession>A0A4R5C8B8</accession>
<evidence type="ECO:0000259" key="7">
    <source>
        <dbReference type="Pfam" id="PF00482"/>
    </source>
</evidence>
<dbReference type="PANTHER" id="PTHR35007:SF1">
    <property type="entry name" value="PILUS ASSEMBLY PROTEIN"/>
    <property type="match status" value="1"/>
</dbReference>
<feature type="domain" description="Type II secretion system protein GspF" evidence="7">
    <location>
        <begin position="166"/>
        <end position="291"/>
    </location>
</feature>
<feature type="transmembrane region" description="Helical" evidence="6">
    <location>
        <begin position="99"/>
        <end position="119"/>
    </location>
</feature>
<dbReference type="Proteomes" id="UP000294739">
    <property type="component" value="Unassembled WGS sequence"/>
</dbReference>
<evidence type="ECO:0000256" key="6">
    <source>
        <dbReference type="SAM" id="Phobius"/>
    </source>
</evidence>
<dbReference type="RefSeq" id="WP_131901881.1">
    <property type="nucleotide sequence ID" value="NZ_SMKZ01000086.1"/>
</dbReference>
<dbReference type="OrthoDB" id="5243064at2"/>
<comment type="caution">
    <text evidence="8">The sequence shown here is derived from an EMBL/GenBank/DDBJ whole genome shotgun (WGS) entry which is preliminary data.</text>
</comment>
<evidence type="ECO:0000256" key="3">
    <source>
        <dbReference type="ARBA" id="ARBA00022692"/>
    </source>
</evidence>
<evidence type="ECO:0000256" key="4">
    <source>
        <dbReference type="ARBA" id="ARBA00022989"/>
    </source>
</evidence>
<dbReference type="InterPro" id="IPR018076">
    <property type="entry name" value="T2SS_GspF_dom"/>
</dbReference>
<dbReference type="Pfam" id="PF00482">
    <property type="entry name" value="T2SSF"/>
    <property type="match status" value="1"/>
</dbReference>
<dbReference type="PANTHER" id="PTHR35007">
    <property type="entry name" value="INTEGRAL MEMBRANE PROTEIN-RELATED"/>
    <property type="match status" value="1"/>
</dbReference>
<dbReference type="AlphaFoldDB" id="A0A4R5C8B8"/>
<evidence type="ECO:0000256" key="2">
    <source>
        <dbReference type="ARBA" id="ARBA00022475"/>
    </source>
</evidence>
<keyword evidence="5 6" id="KW-0472">Membrane</keyword>
<evidence type="ECO:0000256" key="5">
    <source>
        <dbReference type="ARBA" id="ARBA00023136"/>
    </source>
</evidence>
<keyword evidence="9" id="KW-1185">Reference proteome</keyword>
<protein>
    <recommendedName>
        <fullName evidence="7">Type II secretion system protein GspF domain-containing protein</fullName>
    </recommendedName>
</protein>
<comment type="subcellular location">
    <subcellularLocation>
        <location evidence="1">Cell membrane</location>
        <topology evidence="1">Multi-pass membrane protein</topology>
    </subcellularLocation>
</comment>
<reference evidence="8 9" key="1">
    <citation type="submission" date="2019-03" db="EMBL/GenBank/DDBJ databases">
        <title>Draft genome sequences of novel Actinobacteria.</title>
        <authorList>
            <person name="Sahin N."/>
            <person name="Ay H."/>
            <person name="Saygin H."/>
        </authorList>
    </citation>
    <scope>NUCLEOTIDE SEQUENCE [LARGE SCALE GENOMIC DNA]</scope>
    <source>
        <strain evidence="8 9">5K138</strain>
    </source>
</reference>
<dbReference type="InParanoid" id="A0A4R5C8B8"/>
<feature type="transmembrane region" description="Helical" evidence="6">
    <location>
        <begin position="277"/>
        <end position="296"/>
    </location>
</feature>
<evidence type="ECO:0000256" key="1">
    <source>
        <dbReference type="ARBA" id="ARBA00004651"/>
    </source>
</evidence>
<organism evidence="8 9">
    <name type="scientific">Jiangella asiatica</name>
    <dbReference type="NCBI Taxonomy" id="2530372"/>
    <lineage>
        <taxon>Bacteria</taxon>
        <taxon>Bacillati</taxon>
        <taxon>Actinomycetota</taxon>
        <taxon>Actinomycetes</taxon>
        <taxon>Jiangellales</taxon>
        <taxon>Jiangellaceae</taxon>
        <taxon>Jiangella</taxon>
    </lineage>
</organism>
<dbReference type="EMBL" id="SMKZ01000086">
    <property type="protein sequence ID" value="TDD96028.1"/>
    <property type="molecule type" value="Genomic_DNA"/>
</dbReference>
<feature type="transmembrane region" description="Helical" evidence="6">
    <location>
        <begin position="125"/>
        <end position="145"/>
    </location>
</feature>
<name>A0A4R5C8B8_9ACTN</name>
<dbReference type="GO" id="GO:0005886">
    <property type="term" value="C:plasma membrane"/>
    <property type="evidence" value="ECO:0007669"/>
    <property type="project" value="UniProtKB-SubCell"/>
</dbReference>